<name>A0ABY5WIR2_9RHOB</name>
<accession>A0ABY5WIR2</accession>
<dbReference type="Proteomes" id="UP001058514">
    <property type="component" value="Chromosome"/>
</dbReference>
<gene>
    <name evidence="2" type="ORF">K3718_17445</name>
</gene>
<evidence type="ECO:0000313" key="3">
    <source>
        <dbReference type="Proteomes" id="UP001058514"/>
    </source>
</evidence>
<dbReference type="InterPro" id="IPR010753">
    <property type="entry name" value="DUF1330"/>
</dbReference>
<dbReference type="RefSeq" id="WP_259964437.1">
    <property type="nucleotide sequence ID" value="NZ_CP081051.1"/>
</dbReference>
<proteinExistence type="predicted"/>
<dbReference type="Gene3D" id="3.30.70.100">
    <property type="match status" value="1"/>
</dbReference>
<dbReference type="InterPro" id="IPR011008">
    <property type="entry name" value="Dimeric_a/b-barrel"/>
</dbReference>
<dbReference type="Pfam" id="PF07045">
    <property type="entry name" value="DUF1330"/>
    <property type="match status" value="1"/>
</dbReference>
<keyword evidence="3" id="KW-1185">Reference proteome</keyword>
<protein>
    <submittedName>
        <fullName evidence="2">DUF1330 domain-containing protein</fullName>
    </submittedName>
</protein>
<evidence type="ECO:0000313" key="2">
    <source>
        <dbReference type="EMBL" id="UWQ41284.1"/>
    </source>
</evidence>
<sequence>MAVIVFALTTIIPNDLEALSMYLGTTRPLLEGAGLEIFQGYEISDTIVGEKLPEMATIVRYPDRGAVDKVFQSAEYHALKEIRERAFLSYQIGIVDAEG</sequence>
<dbReference type="EMBL" id="CP081051">
    <property type="protein sequence ID" value="UWQ41284.1"/>
    <property type="molecule type" value="Genomic_DNA"/>
</dbReference>
<feature type="domain" description="DUF1330" evidence="1">
    <location>
        <begin position="7"/>
        <end position="86"/>
    </location>
</feature>
<evidence type="ECO:0000259" key="1">
    <source>
        <dbReference type="Pfam" id="PF07045"/>
    </source>
</evidence>
<reference evidence="2" key="1">
    <citation type="submission" date="2021-08" db="EMBL/GenBank/DDBJ databases">
        <authorList>
            <person name="Nwanade C."/>
            <person name="Wang M."/>
            <person name="Masoudi A."/>
            <person name="Yu Z."/>
            <person name="Liu J."/>
        </authorList>
    </citation>
    <scope>NUCLEOTIDE SEQUENCE</scope>
    <source>
        <strain evidence="2">S166</strain>
    </source>
</reference>
<dbReference type="SUPFAM" id="SSF54909">
    <property type="entry name" value="Dimeric alpha+beta barrel"/>
    <property type="match status" value="1"/>
</dbReference>
<organism evidence="2 3">
    <name type="scientific">Leisingera aquaemixtae</name>
    <dbReference type="NCBI Taxonomy" id="1396826"/>
    <lineage>
        <taxon>Bacteria</taxon>
        <taxon>Pseudomonadati</taxon>
        <taxon>Pseudomonadota</taxon>
        <taxon>Alphaproteobacteria</taxon>
        <taxon>Rhodobacterales</taxon>
        <taxon>Roseobacteraceae</taxon>
        <taxon>Leisingera</taxon>
    </lineage>
</organism>